<gene>
    <name evidence="2" type="ORF">ACD_49C00027G0003</name>
</gene>
<evidence type="ECO:0000256" key="1">
    <source>
        <dbReference type="SAM" id="Phobius"/>
    </source>
</evidence>
<dbReference type="EMBL" id="AMFJ01021613">
    <property type="protein sequence ID" value="EKD66621.1"/>
    <property type="molecule type" value="Genomic_DNA"/>
</dbReference>
<organism evidence="2">
    <name type="scientific">uncultured bacterium</name>
    <name type="common">gcode 4</name>
    <dbReference type="NCBI Taxonomy" id="1234023"/>
    <lineage>
        <taxon>Bacteria</taxon>
        <taxon>environmental samples</taxon>
    </lineage>
</organism>
<keyword evidence="1" id="KW-0472">Membrane</keyword>
<name>K2AXY5_9BACT</name>
<keyword evidence="1" id="KW-1133">Transmembrane helix</keyword>
<protein>
    <submittedName>
        <fullName evidence="2">Uncharacterized protein</fullName>
    </submittedName>
</protein>
<dbReference type="AlphaFoldDB" id="K2AXY5"/>
<comment type="caution">
    <text evidence="2">The sequence shown here is derived from an EMBL/GenBank/DDBJ whole genome shotgun (WGS) entry which is preliminary data.</text>
</comment>
<evidence type="ECO:0000313" key="2">
    <source>
        <dbReference type="EMBL" id="EKD66621.1"/>
    </source>
</evidence>
<accession>K2AXY5</accession>
<feature type="transmembrane region" description="Helical" evidence="1">
    <location>
        <begin position="9"/>
        <end position="31"/>
    </location>
</feature>
<reference evidence="2" key="1">
    <citation type="journal article" date="2012" name="Science">
        <title>Fermentation, hydrogen, and sulfur metabolism in multiple uncultivated bacterial phyla.</title>
        <authorList>
            <person name="Wrighton K.C."/>
            <person name="Thomas B.C."/>
            <person name="Sharon I."/>
            <person name="Miller C.S."/>
            <person name="Castelle C.J."/>
            <person name="VerBerkmoes N.C."/>
            <person name="Wilkins M.J."/>
            <person name="Hettich R.L."/>
            <person name="Lipton M.S."/>
            <person name="Williams K.H."/>
            <person name="Long P.E."/>
            <person name="Banfield J.F."/>
        </authorList>
    </citation>
    <scope>NUCLEOTIDE SEQUENCE [LARGE SCALE GENOMIC DNA]</scope>
</reference>
<proteinExistence type="predicted"/>
<sequence>MKETIKKSLVWGLVFSLTSLTVFLVYATWVFNLPSQVWTGSWLSATEWNKMVGSLDYLKWEVDNLKSKTTSEAWIAPTLLNWWLNFSPTSWDVAKYYKDWNNRVYIKWLVRAWTMWTCIFTLPVWYRPLLQQMFSVNSHNWTVYVLSRADVRSDWCVIADSWANAFFSIFWISFIAEQ</sequence>
<feature type="transmembrane region" description="Helical" evidence="1">
    <location>
        <begin position="105"/>
        <end position="126"/>
    </location>
</feature>
<keyword evidence="1" id="KW-0812">Transmembrane</keyword>